<organism evidence="1 2">
    <name type="scientific">Araneus ventricosus</name>
    <name type="common">Orbweaver spider</name>
    <name type="synonym">Epeira ventricosa</name>
    <dbReference type="NCBI Taxonomy" id="182803"/>
    <lineage>
        <taxon>Eukaryota</taxon>
        <taxon>Metazoa</taxon>
        <taxon>Ecdysozoa</taxon>
        <taxon>Arthropoda</taxon>
        <taxon>Chelicerata</taxon>
        <taxon>Arachnida</taxon>
        <taxon>Araneae</taxon>
        <taxon>Araneomorphae</taxon>
        <taxon>Entelegynae</taxon>
        <taxon>Araneoidea</taxon>
        <taxon>Araneidae</taxon>
        <taxon>Araneus</taxon>
    </lineage>
</organism>
<protein>
    <submittedName>
        <fullName evidence="1">Uncharacterized protein</fullName>
    </submittedName>
</protein>
<accession>A0A4Y2WK37</accession>
<reference evidence="1 2" key="1">
    <citation type="journal article" date="2019" name="Sci. Rep.">
        <title>Orb-weaving spider Araneus ventricosus genome elucidates the spidroin gene catalogue.</title>
        <authorList>
            <person name="Kono N."/>
            <person name="Nakamura H."/>
            <person name="Ohtoshi R."/>
            <person name="Moran D.A.P."/>
            <person name="Shinohara A."/>
            <person name="Yoshida Y."/>
            <person name="Fujiwara M."/>
            <person name="Mori M."/>
            <person name="Tomita M."/>
            <person name="Arakawa K."/>
        </authorList>
    </citation>
    <scope>NUCLEOTIDE SEQUENCE [LARGE SCALE GENOMIC DNA]</scope>
</reference>
<dbReference type="EMBL" id="BGPR01061769">
    <property type="protein sequence ID" value="GBO37371.1"/>
    <property type="molecule type" value="Genomic_DNA"/>
</dbReference>
<name>A0A4Y2WK37_ARAVE</name>
<evidence type="ECO:0000313" key="1">
    <source>
        <dbReference type="EMBL" id="GBO37371.1"/>
    </source>
</evidence>
<comment type="caution">
    <text evidence="1">The sequence shown here is derived from an EMBL/GenBank/DDBJ whole genome shotgun (WGS) entry which is preliminary data.</text>
</comment>
<gene>
    <name evidence="1" type="ORF">AVEN_86637_1</name>
</gene>
<keyword evidence="2" id="KW-1185">Reference proteome</keyword>
<evidence type="ECO:0000313" key="2">
    <source>
        <dbReference type="Proteomes" id="UP000499080"/>
    </source>
</evidence>
<proteinExistence type="predicted"/>
<sequence length="98" mass="10951">MWAFRAVLGTTRTGFSLKPRTYGRSEDVLKGQQVRLLRHRTVPHSAGQPVQLCLGTTDRLSQNRTVPFKTGHEGVQAVLRDNAAAMEYRSRTCPIQNG</sequence>
<dbReference type="AlphaFoldDB" id="A0A4Y2WK37"/>
<dbReference type="Proteomes" id="UP000499080">
    <property type="component" value="Unassembled WGS sequence"/>
</dbReference>